<dbReference type="OrthoDB" id="7056452at2"/>
<comment type="caution">
    <text evidence="3">The sequence shown here is derived from an EMBL/GenBank/DDBJ whole genome shotgun (WGS) entry which is preliminary data.</text>
</comment>
<feature type="signal peptide" evidence="1">
    <location>
        <begin position="1"/>
        <end position="21"/>
    </location>
</feature>
<dbReference type="AlphaFoldDB" id="A0A5C5UAR9"/>
<gene>
    <name evidence="3" type="ORF">FQY83_00125</name>
</gene>
<proteinExistence type="predicted"/>
<protein>
    <submittedName>
        <fullName evidence="3">DUF4097 domain-containing protein</fullName>
    </submittedName>
</protein>
<evidence type="ECO:0000313" key="3">
    <source>
        <dbReference type="EMBL" id="TWT23099.1"/>
    </source>
</evidence>
<feature type="domain" description="DUF4097" evidence="2">
    <location>
        <begin position="113"/>
        <end position="211"/>
    </location>
</feature>
<name>A0A5C5UAR9_9GAMM</name>
<keyword evidence="4" id="KW-1185">Reference proteome</keyword>
<accession>A0A5C5UAR9</accession>
<dbReference type="EMBL" id="VOHK01000001">
    <property type="protein sequence ID" value="TWT23099.1"/>
    <property type="molecule type" value="Genomic_DNA"/>
</dbReference>
<dbReference type="Proteomes" id="UP000319980">
    <property type="component" value="Unassembled WGS sequence"/>
</dbReference>
<dbReference type="Gene3D" id="2.160.20.120">
    <property type="match status" value="1"/>
</dbReference>
<reference evidence="3 4" key="1">
    <citation type="journal article" date="2008" name="Int. J. Syst. Evol. Microbiol.">
        <title>Luteimonas marina sp. nov., isolated from seawater.</title>
        <authorList>
            <person name="Baik K.S."/>
            <person name="Park S.C."/>
            <person name="Kim M.S."/>
            <person name="Kim E.M."/>
            <person name="Park C."/>
            <person name="Chun J."/>
            <person name="Seong C.N."/>
        </authorList>
    </citation>
    <scope>NUCLEOTIDE SEQUENCE [LARGE SCALE GENOMIC DNA]</scope>
    <source>
        <strain evidence="3 4">FR1330</strain>
    </source>
</reference>
<evidence type="ECO:0000259" key="2">
    <source>
        <dbReference type="Pfam" id="PF13349"/>
    </source>
</evidence>
<feature type="domain" description="DUF4097" evidence="2">
    <location>
        <begin position="220"/>
        <end position="291"/>
    </location>
</feature>
<evidence type="ECO:0000313" key="4">
    <source>
        <dbReference type="Proteomes" id="UP000319980"/>
    </source>
</evidence>
<dbReference type="Pfam" id="PF13349">
    <property type="entry name" value="DUF4097"/>
    <property type="match status" value="2"/>
</dbReference>
<keyword evidence="1" id="KW-0732">Signal</keyword>
<sequence>MKTRILAIALLACLAAAPAFAATPINETRPLDARGSLEVSNVKGRIEVRAWDKAEVQITGSLGDGVERLQIEGDRSSLEVKVRYPRNSRNTEPTTLILSVPRQVDLEIDGVAVDIDVSGVAGRGLDIESVSGDVVAVGAPREADISSVSGNLQLNLNSEKVDLESVSGNIVLRGRIGGEISAETVSGDIRIDTRGEATRRLSTSSVSGDASYTGGLAEGGRISAESVSGDIRLALPKSLSARVQAESFSGTLSAPGVSINKPKYGPGSSFEHTFGAGSGEIKLETFSGDAELVLE</sequence>
<organism evidence="3 4">
    <name type="scientific">Luteimonas marina</name>
    <dbReference type="NCBI Taxonomy" id="488485"/>
    <lineage>
        <taxon>Bacteria</taxon>
        <taxon>Pseudomonadati</taxon>
        <taxon>Pseudomonadota</taxon>
        <taxon>Gammaproteobacteria</taxon>
        <taxon>Lysobacterales</taxon>
        <taxon>Lysobacteraceae</taxon>
        <taxon>Luteimonas</taxon>
    </lineage>
</organism>
<dbReference type="RefSeq" id="WP_146383962.1">
    <property type="nucleotide sequence ID" value="NZ_VOHK01000001.1"/>
</dbReference>
<evidence type="ECO:0000256" key="1">
    <source>
        <dbReference type="SAM" id="SignalP"/>
    </source>
</evidence>
<feature type="chain" id="PRO_5023121835" evidence="1">
    <location>
        <begin position="22"/>
        <end position="295"/>
    </location>
</feature>
<dbReference type="InterPro" id="IPR025164">
    <property type="entry name" value="Toastrack_DUF4097"/>
</dbReference>